<evidence type="ECO:0000313" key="1">
    <source>
        <dbReference type="EMBL" id="OAG10763.1"/>
    </source>
</evidence>
<keyword evidence="2" id="KW-1185">Reference proteome</keyword>
<sequence length="220" mass="25176">MDTIGDFQYMSPTDYSKGQVPWSLQPEEFSAIIDTEQERLRECRRTWLQLVDTRIASYDLNGIKQSTQSSPLAKILSTPSNSSASNRVFQTTELLERILRQADSSAHLTALGVFHTWRDVALYIMKPSGAKYDFARPYPCPPVKFGDRVPRHLNWLPATAEELEWVVSDVLLDVIWGAKRGNVFRSVARFEYPNEPNIIETATLVESLWLQTRLPTRSLQ</sequence>
<organism evidence="1 2">
    <name type="scientific">Paraphaeosphaeria sporulosa</name>
    <dbReference type="NCBI Taxonomy" id="1460663"/>
    <lineage>
        <taxon>Eukaryota</taxon>
        <taxon>Fungi</taxon>
        <taxon>Dikarya</taxon>
        <taxon>Ascomycota</taxon>
        <taxon>Pezizomycotina</taxon>
        <taxon>Dothideomycetes</taxon>
        <taxon>Pleosporomycetidae</taxon>
        <taxon>Pleosporales</taxon>
        <taxon>Massarineae</taxon>
        <taxon>Didymosphaeriaceae</taxon>
        <taxon>Paraphaeosphaeria</taxon>
    </lineage>
</organism>
<dbReference type="AlphaFoldDB" id="A0A177CTA7"/>
<accession>A0A177CTA7</accession>
<dbReference type="EMBL" id="KV441549">
    <property type="protein sequence ID" value="OAG10763.1"/>
    <property type="molecule type" value="Genomic_DNA"/>
</dbReference>
<gene>
    <name evidence="1" type="ORF">CC84DRAFT_1256524</name>
</gene>
<dbReference type="RefSeq" id="XP_018041128.1">
    <property type="nucleotide sequence ID" value="XM_018184633.1"/>
</dbReference>
<dbReference type="InParanoid" id="A0A177CTA7"/>
<name>A0A177CTA7_9PLEO</name>
<evidence type="ECO:0000313" key="2">
    <source>
        <dbReference type="Proteomes" id="UP000077069"/>
    </source>
</evidence>
<reference evidence="1 2" key="1">
    <citation type="submission" date="2016-05" db="EMBL/GenBank/DDBJ databases">
        <title>Comparative analysis of secretome profiles of manganese(II)-oxidizing ascomycete fungi.</title>
        <authorList>
            <consortium name="DOE Joint Genome Institute"/>
            <person name="Zeiner C.A."/>
            <person name="Purvine S.O."/>
            <person name="Zink E.M."/>
            <person name="Wu S."/>
            <person name="Pasa-Tolic L."/>
            <person name="Chaput D.L."/>
            <person name="Haridas S."/>
            <person name="Grigoriev I.V."/>
            <person name="Santelli C.M."/>
            <person name="Hansel C.M."/>
        </authorList>
    </citation>
    <scope>NUCLEOTIDE SEQUENCE [LARGE SCALE GENOMIC DNA]</scope>
    <source>
        <strain evidence="1 2">AP3s5-JAC2a</strain>
    </source>
</reference>
<proteinExistence type="predicted"/>
<dbReference type="GeneID" id="28768119"/>
<evidence type="ECO:0008006" key="3">
    <source>
        <dbReference type="Google" id="ProtNLM"/>
    </source>
</evidence>
<protein>
    <recommendedName>
        <fullName evidence="3">F-box domain-containing protein</fullName>
    </recommendedName>
</protein>
<dbReference type="OrthoDB" id="3801272at2759"/>
<dbReference type="Proteomes" id="UP000077069">
    <property type="component" value="Unassembled WGS sequence"/>
</dbReference>